<dbReference type="PRINTS" id="PR01414">
    <property type="entry name" value="CCMBBIOGNSIS"/>
</dbReference>
<dbReference type="PIRSF" id="PIRSF002764">
    <property type="entry name" value="CcmB"/>
    <property type="match status" value="1"/>
</dbReference>
<gene>
    <name evidence="13" type="ORF">MNB_SUP05-5-381</name>
</gene>
<evidence type="ECO:0000256" key="4">
    <source>
        <dbReference type="ARBA" id="ARBA00016452"/>
    </source>
</evidence>
<keyword evidence="7" id="KW-0997">Cell inner membrane</keyword>
<evidence type="ECO:0000256" key="9">
    <source>
        <dbReference type="ARBA" id="ARBA00022748"/>
    </source>
</evidence>
<comment type="function">
    <text evidence="1">Required for the export of heme to the periplasm for the biogenesis of c-type cytochromes.</text>
</comment>
<dbReference type="GO" id="GO:0005886">
    <property type="term" value="C:plasma membrane"/>
    <property type="evidence" value="ECO:0007669"/>
    <property type="project" value="UniProtKB-SubCell"/>
</dbReference>
<feature type="transmembrane region" description="Helical" evidence="12">
    <location>
        <begin position="192"/>
        <end position="214"/>
    </location>
</feature>
<reference evidence="13" key="1">
    <citation type="submission" date="2016-10" db="EMBL/GenBank/DDBJ databases">
        <authorList>
            <person name="de Groot N.N."/>
        </authorList>
    </citation>
    <scope>NUCLEOTIDE SEQUENCE</scope>
</reference>
<dbReference type="GO" id="GO:0017004">
    <property type="term" value="P:cytochrome complex assembly"/>
    <property type="evidence" value="ECO:0007669"/>
    <property type="project" value="UniProtKB-KW"/>
</dbReference>
<feature type="transmembrane region" description="Helical" evidence="12">
    <location>
        <begin position="125"/>
        <end position="146"/>
    </location>
</feature>
<feature type="transmembrane region" description="Helical" evidence="12">
    <location>
        <begin position="20"/>
        <end position="38"/>
    </location>
</feature>
<evidence type="ECO:0000256" key="6">
    <source>
        <dbReference type="ARBA" id="ARBA00022475"/>
    </source>
</evidence>
<keyword evidence="6" id="KW-1003">Cell membrane</keyword>
<dbReference type="GO" id="GO:0015232">
    <property type="term" value="F:heme transmembrane transporter activity"/>
    <property type="evidence" value="ECO:0007669"/>
    <property type="project" value="InterPro"/>
</dbReference>
<comment type="similarity">
    <text evidence="3">Belongs to the CcmB/CycW/HelB family.</text>
</comment>
<keyword evidence="11 12" id="KW-0472">Membrane</keyword>
<dbReference type="EMBL" id="FPHJ01000014">
    <property type="protein sequence ID" value="SFV55723.1"/>
    <property type="molecule type" value="Genomic_DNA"/>
</dbReference>
<dbReference type="InterPro" id="IPR026031">
    <property type="entry name" value="Cyt_c_CcmB_bac"/>
</dbReference>
<evidence type="ECO:0000256" key="7">
    <source>
        <dbReference type="ARBA" id="ARBA00022519"/>
    </source>
</evidence>
<dbReference type="PANTHER" id="PTHR30070">
    <property type="entry name" value="HEME EXPORTER PROTEIN B"/>
    <property type="match status" value="1"/>
</dbReference>
<evidence type="ECO:0000256" key="3">
    <source>
        <dbReference type="ARBA" id="ARBA00010544"/>
    </source>
</evidence>
<comment type="subcellular location">
    <subcellularLocation>
        <location evidence="2">Cell inner membrane</location>
        <topology evidence="2">Multi-pass membrane protein</topology>
    </subcellularLocation>
</comment>
<evidence type="ECO:0000256" key="2">
    <source>
        <dbReference type="ARBA" id="ARBA00004429"/>
    </source>
</evidence>
<dbReference type="InterPro" id="IPR003544">
    <property type="entry name" value="Cyt_c_biogenesis_CcmB"/>
</dbReference>
<keyword evidence="10 12" id="KW-1133">Transmembrane helix</keyword>
<sequence length="219" mass="24131">MSYFWLHFSRELKLAKRNLSSVINPLLFFIIAISLFPLAISPEPQILKQIAPGIILVVVMLSVLLSLNTVFELDYDSGVLEQVVLSPQPLYLVILAKALAHWSLSGLPIIILSPIINSILFLDNFNVLFLILFIITPTLSLIGIIGTTLTVSIKRSNILMSLLILPLYIPILIFASSAISQSQLNMDISGHLYLLSAVLIFSLTFVPLVGSFALKSSLE</sequence>
<name>A0A1W1BQC8_9ZZZZ</name>
<protein>
    <recommendedName>
        <fullName evidence="4">Heme exporter protein B</fullName>
    </recommendedName>
</protein>
<feature type="transmembrane region" description="Helical" evidence="12">
    <location>
        <begin position="158"/>
        <end position="180"/>
    </location>
</feature>
<evidence type="ECO:0000256" key="11">
    <source>
        <dbReference type="ARBA" id="ARBA00023136"/>
    </source>
</evidence>
<dbReference type="GO" id="GO:1903607">
    <property type="term" value="P:cytochrome c biosynthetic process"/>
    <property type="evidence" value="ECO:0007669"/>
    <property type="project" value="TreeGrafter"/>
</dbReference>
<proteinExistence type="inferred from homology"/>
<keyword evidence="5" id="KW-0813">Transport</keyword>
<dbReference type="NCBIfam" id="TIGR01190">
    <property type="entry name" value="ccmB"/>
    <property type="match status" value="1"/>
</dbReference>
<dbReference type="Pfam" id="PF03379">
    <property type="entry name" value="CcmB"/>
    <property type="match status" value="1"/>
</dbReference>
<evidence type="ECO:0000256" key="8">
    <source>
        <dbReference type="ARBA" id="ARBA00022692"/>
    </source>
</evidence>
<evidence type="ECO:0000256" key="10">
    <source>
        <dbReference type="ARBA" id="ARBA00022989"/>
    </source>
</evidence>
<evidence type="ECO:0000256" key="5">
    <source>
        <dbReference type="ARBA" id="ARBA00022448"/>
    </source>
</evidence>
<feature type="transmembrane region" description="Helical" evidence="12">
    <location>
        <begin position="91"/>
        <end position="113"/>
    </location>
</feature>
<keyword evidence="9" id="KW-0201">Cytochrome c-type biogenesis</keyword>
<dbReference type="PANTHER" id="PTHR30070:SF1">
    <property type="entry name" value="CYTOCHROME C BIOGENESIS B-RELATED"/>
    <property type="match status" value="1"/>
</dbReference>
<evidence type="ECO:0000256" key="1">
    <source>
        <dbReference type="ARBA" id="ARBA00002442"/>
    </source>
</evidence>
<organism evidence="13">
    <name type="scientific">hydrothermal vent metagenome</name>
    <dbReference type="NCBI Taxonomy" id="652676"/>
    <lineage>
        <taxon>unclassified sequences</taxon>
        <taxon>metagenomes</taxon>
        <taxon>ecological metagenomes</taxon>
    </lineage>
</organism>
<evidence type="ECO:0000256" key="12">
    <source>
        <dbReference type="SAM" id="Phobius"/>
    </source>
</evidence>
<feature type="transmembrane region" description="Helical" evidence="12">
    <location>
        <begin position="50"/>
        <end position="71"/>
    </location>
</feature>
<evidence type="ECO:0000313" key="13">
    <source>
        <dbReference type="EMBL" id="SFV55723.1"/>
    </source>
</evidence>
<keyword evidence="8 12" id="KW-0812">Transmembrane</keyword>
<accession>A0A1W1BQC8</accession>
<dbReference type="AlphaFoldDB" id="A0A1W1BQC8"/>